<dbReference type="AlphaFoldDB" id="A0A286NTU9"/>
<dbReference type="InterPro" id="IPR018247">
    <property type="entry name" value="EF_Hand_1_Ca_BS"/>
</dbReference>
<gene>
    <name evidence="2" type="ORF">CGC48_02155</name>
</gene>
<dbReference type="KEGG" id="ccyn:CGC48_02155"/>
<accession>A0A286NTU9</accession>
<feature type="domain" description="EF-hand" evidence="1">
    <location>
        <begin position="12"/>
        <end position="47"/>
    </location>
</feature>
<protein>
    <recommendedName>
        <fullName evidence="1">EF-hand domain-containing protein</fullName>
    </recommendedName>
</protein>
<dbReference type="EMBL" id="CP022378">
    <property type="protein sequence ID" value="ATA67534.1"/>
    <property type="molecule type" value="Genomic_DNA"/>
</dbReference>
<reference evidence="2 3" key="1">
    <citation type="journal article" date="2017" name="Genome Announc.">
        <title>Twelve Complete Reference Genomes of Clinical Isolates in the Capnocytophaga Genus.</title>
        <authorList>
            <person name="Villarma A."/>
            <person name="Gulvik C.A."/>
            <person name="Rowe L.A."/>
            <person name="Sheth M."/>
            <person name="Juieng P."/>
            <person name="Nicholson A.C."/>
            <person name="Loparev V.N."/>
            <person name="McQuiston J.R."/>
        </authorList>
    </citation>
    <scope>NUCLEOTIDE SEQUENCE [LARGE SCALE GENOMIC DNA]</scope>
    <source>
        <strain evidence="2 3">G7591</strain>
    </source>
</reference>
<organism evidence="2 3">
    <name type="scientific">Capnocytophaga cynodegmi</name>
    <dbReference type="NCBI Taxonomy" id="28189"/>
    <lineage>
        <taxon>Bacteria</taxon>
        <taxon>Pseudomonadati</taxon>
        <taxon>Bacteroidota</taxon>
        <taxon>Flavobacteriia</taxon>
        <taxon>Flavobacteriales</taxon>
        <taxon>Flavobacteriaceae</taxon>
        <taxon>Capnocytophaga</taxon>
    </lineage>
</organism>
<dbReference type="GeneID" id="96780596"/>
<sequence length="296" mass="35013">MYPIKSVNNYEGTSEFIKKIIALIDKNKDRKIQNEELQASYNKPELSHIFSRMVCKHKSEWSYKWAKIKSDYEKFIKYHYPKAKQEYVDERLDEIQAEYEALYDFWDKLNFKTDTFWYFEPLAWVEQMKRVFSVLDKNTIYITRKWEKWTGKNESSATFGTFKFGDLEGYICEPYGPETTERNKDKRIPVGTYSLMWHTSKKFPKNKYVKKGYSKLEYGFPKLYNEKVSVDRSILIHSGTTGADSEGCLLPGGKIHKKNDEVISISGSISKFYEIISIIEEKGIENIKIEIKDEIR</sequence>
<dbReference type="InterPro" id="IPR043732">
    <property type="entry name" value="DUF5675"/>
</dbReference>
<dbReference type="Pfam" id="PF18925">
    <property type="entry name" value="DUF5675"/>
    <property type="match status" value="1"/>
</dbReference>
<dbReference type="Proteomes" id="UP000242855">
    <property type="component" value="Chromosome"/>
</dbReference>
<evidence type="ECO:0000313" key="3">
    <source>
        <dbReference type="Proteomes" id="UP000242855"/>
    </source>
</evidence>
<dbReference type="RefSeq" id="WP_098028283.1">
    <property type="nucleotide sequence ID" value="NZ_CP022378.1"/>
</dbReference>
<dbReference type="GO" id="GO:0005509">
    <property type="term" value="F:calcium ion binding"/>
    <property type="evidence" value="ECO:0007669"/>
    <property type="project" value="InterPro"/>
</dbReference>
<name>A0A286NTU9_9FLAO</name>
<dbReference type="PROSITE" id="PS50222">
    <property type="entry name" value="EF_HAND_2"/>
    <property type="match status" value="1"/>
</dbReference>
<evidence type="ECO:0000259" key="1">
    <source>
        <dbReference type="PROSITE" id="PS50222"/>
    </source>
</evidence>
<dbReference type="PROSITE" id="PS00018">
    <property type="entry name" value="EF_HAND_1"/>
    <property type="match status" value="1"/>
</dbReference>
<proteinExistence type="predicted"/>
<dbReference type="InterPro" id="IPR002048">
    <property type="entry name" value="EF_hand_dom"/>
</dbReference>
<evidence type="ECO:0000313" key="2">
    <source>
        <dbReference type="EMBL" id="ATA67534.1"/>
    </source>
</evidence>